<feature type="transmembrane region" description="Helical" evidence="6">
    <location>
        <begin position="366"/>
        <end position="392"/>
    </location>
</feature>
<dbReference type="GO" id="GO:0005886">
    <property type="term" value="C:plasma membrane"/>
    <property type="evidence" value="ECO:0007669"/>
    <property type="project" value="UniProtKB-SubCell"/>
</dbReference>
<dbReference type="PROSITE" id="PS50850">
    <property type="entry name" value="MFS"/>
    <property type="match status" value="1"/>
</dbReference>
<evidence type="ECO:0000256" key="2">
    <source>
        <dbReference type="ARBA" id="ARBA00022448"/>
    </source>
</evidence>
<dbReference type="GO" id="GO:0006814">
    <property type="term" value="P:sodium ion transport"/>
    <property type="evidence" value="ECO:0007669"/>
    <property type="project" value="InterPro"/>
</dbReference>
<evidence type="ECO:0000256" key="4">
    <source>
        <dbReference type="ARBA" id="ARBA00022989"/>
    </source>
</evidence>
<reference evidence="8" key="1">
    <citation type="journal article" date="2021" name="mSystems">
        <title>Bacteria and Archaea Synergistically Convert Glycine Betaine to Biogenic Methane in the Formosa Cold Seep of the South China Sea.</title>
        <authorList>
            <person name="Li L."/>
            <person name="Zhang W."/>
            <person name="Zhang S."/>
            <person name="Song L."/>
            <person name="Sun Q."/>
            <person name="Zhang H."/>
            <person name="Xiang H."/>
            <person name="Dong X."/>
        </authorList>
    </citation>
    <scope>NUCLEOTIDE SEQUENCE</scope>
    <source>
        <strain evidence="8">ZWT</strain>
    </source>
</reference>
<sequence length="453" mass="49350">MKSEYSTKVKAIEKWTYGFSGVGINIFFGMPMMYLVIYFTDVFGISAAAVGILLLVSRMWDAVNDPLMGVLVDRTKTRWGKCRPYMIFGPIFLFISFVMLFSGPTNLGSTGKLIYAYCAYIFFGMMYTMVDIPGNAMISTMTQNSKERTTISTIRRVFCNVGILIGAGAVVPLVSLLGQGNESKGYMLTTIILGVTGAVTIILSGVTAKERVKSHNKEKYSFKVMINVLKVNTPLLIISSVFMVNQLATTIKSAATAFYFSYNVGKPELIGIASGISLLATIVGTMCIPFFVKRLGKKKTIVYGLIGIAVSSLALFFIKYDNVPMILVQFVVNSFVSGFGLALPFIMVIDTVEYGEWKTGIRSEGLVFSTLTFATKLATAVGGALLGFILSTTGYVPKVAQSQAALNGILICIAGIPIVVALIGIVLMKFYSLDEKLYDDIVKELEERKASIN</sequence>
<dbReference type="InterPro" id="IPR001927">
    <property type="entry name" value="Na/Gal_symport"/>
</dbReference>
<evidence type="ECO:0000259" key="7">
    <source>
        <dbReference type="PROSITE" id="PS50850"/>
    </source>
</evidence>
<feature type="transmembrane region" description="Helical" evidence="6">
    <location>
        <begin position="404"/>
        <end position="427"/>
    </location>
</feature>
<comment type="caution">
    <text evidence="8">The sequence shown here is derived from an EMBL/GenBank/DDBJ whole genome shotgun (WGS) entry which is preliminary data.</text>
</comment>
<dbReference type="PANTHER" id="PTHR11328">
    <property type="entry name" value="MAJOR FACILITATOR SUPERFAMILY DOMAIN-CONTAINING PROTEIN"/>
    <property type="match status" value="1"/>
</dbReference>
<dbReference type="InterPro" id="IPR039672">
    <property type="entry name" value="MFS_2"/>
</dbReference>
<dbReference type="PANTHER" id="PTHR11328:SF24">
    <property type="entry name" value="MAJOR FACILITATOR SUPERFAMILY (MFS) PROFILE DOMAIN-CONTAINING PROTEIN"/>
    <property type="match status" value="1"/>
</dbReference>
<dbReference type="Pfam" id="PF13347">
    <property type="entry name" value="MFS_2"/>
    <property type="match status" value="1"/>
</dbReference>
<evidence type="ECO:0000313" key="8">
    <source>
        <dbReference type="EMBL" id="MCM1991735.1"/>
    </source>
</evidence>
<gene>
    <name evidence="8" type="ORF">KDK92_18510</name>
</gene>
<comment type="subcellular location">
    <subcellularLocation>
        <location evidence="1">Cell membrane</location>
        <topology evidence="1">Multi-pass membrane protein</topology>
    </subcellularLocation>
</comment>
<keyword evidence="3 6" id="KW-0812">Transmembrane</keyword>
<dbReference type="InterPro" id="IPR036259">
    <property type="entry name" value="MFS_trans_sf"/>
</dbReference>
<name>A0A9J6P4U4_9CLOT</name>
<organism evidence="8 9">
    <name type="scientific">Oceanirhabdus seepicola</name>
    <dbReference type="NCBI Taxonomy" id="2828781"/>
    <lineage>
        <taxon>Bacteria</taxon>
        <taxon>Bacillati</taxon>
        <taxon>Bacillota</taxon>
        <taxon>Clostridia</taxon>
        <taxon>Eubacteriales</taxon>
        <taxon>Clostridiaceae</taxon>
        <taxon>Oceanirhabdus</taxon>
    </lineage>
</organism>
<keyword evidence="4 6" id="KW-1133">Transmembrane helix</keyword>
<feature type="transmembrane region" description="Helical" evidence="6">
    <location>
        <begin position="84"/>
        <end position="102"/>
    </location>
</feature>
<dbReference type="EMBL" id="JAGSOJ010000004">
    <property type="protein sequence ID" value="MCM1991735.1"/>
    <property type="molecule type" value="Genomic_DNA"/>
</dbReference>
<keyword evidence="2" id="KW-0813">Transport</keyword>
<feature type="transmembrane region" description="Helical" evidence="6">
    <location>
        <begin position="157"/>
        <end position="179"/>
    </location>
</feature>
<dbReference type="AlphaFoldDB" id="A0A9J6P4U4"/>
<feature type="transmembrane region" description="Helical" evidence="6">
    <location>
        <begin position="269"/>
        <end position="292"/>
    </location>
</feature>
<reference evidence="8" key="2">
    <citation type="submission" date="2021-04" db="EMBL/GenBank/DDBJ databases">
        <authorList>
            <person name="Dong X."/>
        </authorList>
    </citation>
    <scope>NUCLEOTIDE SEQUENCE</scope>
    <source>
        <strain evidence="8">ZWT</strain>
    </source>
</reference>
<proteinExistence type="predicted"/>
<evidence type="ECO:0000256" key="6">
    <source>
        <dbReference type="SAM" id="Phobius"/>
    </source>
</evidence>
<dbReference type="CDD" id="cd17332">
    <property type="entry name" value="MFS_MelB_like"/>
    <property type="match status" value="1"/>
</dbReference>
<evidence type="ECO:0000256" key="5">
    <source>
        <dbReference type="ARBA" id="ARBA00023136"/>
    </source>
</evidence>
<dbReference type="RefSeq" id="WP_250860876.1">
    <property type="nucleotide sequence ID" value="NZ_JAGSOJ010000004.1"/>
</dbReference>
<feature type="transmembrane region" description="Helical" evidence="6">
    <location>
        <begin position="326"/>
        <end position="346"/>
    </location>
</feature>
<dbReference type="NCBIfam" id="TIGR00792">
    <property type="entry name" value="gph"/>
    <property type="match status" value="1"/>
</dbReference>
<evidence type="ECO:0000256" key="3">
    <source>
        <dbReference type="ARBA" id="ARBA00022692"/>
    </source>
</evidence>
<dbReference type="GO" id="GO:0015293">
    <property type="term" value="F:symporter activity"/>
    <property type="evidence" value="ECO:0007669"/>
    <property type="project" value="InterPro"/>
</dbReference>
<dbReference type="InterPro" id="IPR020846">
    <property type="entry name" value="MFS_dom"/>
</dbReference>
<feature type="transmembrane region" description="Helical" evidence="6">
    <location>
        <begin position="43"/>
        <end position="63"/>
    </location>
</feature>
<feature type="transmembrane region" description="Helical" evidence="6">
    <location>
        <begin position="114"/>
        <end position="136"/>
    </location>
</feature>
<feature type="transmembrane region" description="Helical" evidence="6">
    <location>
        <begin position="229"/>
        <end position="249"/>
    </location>
</feature>
<feature type="transmembrane region" description="Helical" evidence="6">
    <location>
        <begin position="301"/>
        <end position="320"/>
    </location>
</feature>
<dbReference type="Proteomes" id="UP001056429">
    <property type="component" value="Unassembled WGS sequence"/>
</dbReference>
<feature type="transmembrane region" description="Helical" evidence="6">
    <location>
        <begin position="185"/>
        <end position="208"/>
    </location>
</feature>
<feature type="domain" description="Major facilitator superfamily (MFS) profile" evidence="7">
    <location>
        <begin position="1"/>
        <end position="432"/>
    </location>
</feature>
<dbReference type="SUPFAM" id="SSF103473">
    <property type="entry name" value="MFS general substrate transporter"/>
    <property type="match status" value="1"/>
</dbReference>
<dbReference type="Gene3D" id="1.20.1250.20">
    <property type="entry name" value="MFS general substrate transporter like domains"/>
    <property type="match status" value="2"/>
</dbReference>
<evidence type="ECO:0000313" key="9">
    <source>
        <dbReference type="Proteomes" id="UP001056429"/>
    </source>
</evidence>
<dbReference type="GO" id="GO:0008643">
    <property type="term" value="P:carbohydrate transport"/>
    <property type="evidence" value="ECO:0007669"/>
    <property type="project" value="InterPro"/>
</dbReference>
<accession>A0A9J6P4U4</accession>
<evidence type="ECO:0000256" key="1">
    <source>
        <dbReference type="ARBA" id="ARBA00004651"/>
    </source>
</evidence>
<protein>
    <submittedName>
        <fullName evidence="8">MFS transporter</fullName>
    </submittedName>
</protein>
<keyword evidence="5 6" id="KW-0472">Membrane</keyword>
<keyword evidence="9" id="KW-1185">Reference proteome</keyword>